<dbReference type="InterPro" id="IPR009935">
    <property type="entry name" value="DUF1467"/>
</dbReference>
<comment type="caution">
    <text evidence="2">The sequence shown here is derived from an EMBL/GenBank/DDBJ whole genome shotgun (WGS) entry which is preliminary data.</text>
</comment>
<accession>A0A5A7N600</accession>
<protein>
    <recommendedName>
        <fullName evidence="4">DUF1467 domain-containing protein</fullName>
    </recommendedName>
</protein>
<keyword evidence="3" id="KW-1185">Reference proteome</keyword>
<dbReference type="RefSeq" id="WP_042084440.1">
    <property type="nucleotide sequence ID" value="NZ_BKCN01000002.1"/>
</dbReference>
<dbReference type="Pfam" id="PF07330">
    <property type="entry name" value="DUF1467"/>
    <property type="match status" value="1"/>
</dbReference>
<keyword evidence="1" id="KW-1133">Transmembrane helix</keyword>
<gene>
    <name evidence="2" type="ORF">JCM17846_07570</name>
</gene>
<dbReference type="EMBL" id="BKCN01000002">
    <property type="protein sequence ID" value="GER03075.1"/>
    <property type="molecule type" value="Genomic_DNA"/>
</dbReference>
<evidence type="ECO:0000313" key="2">
    <source>
        <dbReference type="EMBL" id="GER03075.1"/>
    </source>
</evidence>
<feature type="transmembrane region" description="Helical" evidence="1">
    <location>
        <begin position="7"/>
        <end position="26"/>
    </location>
</feature>
<name>A0A5A7N600_9PROT</name>
<organism evidence="2 3">
    <name type="scientific">Iodidimonas nitroreducens</name>
    <dbReference type="NCBI Taxonomy" id="1236968"/>
    <lineage>
        <taxon>Bacteria</taxon>
        <taxon>Pseudomonadati</taxon>
        <taxon>Pseudomonadota</taxon>
        <taxon>Alphaproteobacteria</taxon>
        <taxon>Iodidimonadales</taxon>
        <taxon>Iodidimonadaceae</taxon>
        <taxon>Iodidimonas</taxon>
    </lineage>
</organism>
<evidence type="ECO:0000256" key="1">
    <source>
        <dbReference type="SAM" id="Phobius"/>
    </source>
</evidence>
<proteinExistence type="predicted"/>
<reference evidence="2 3" key="1">
    <citation type="submission" date="2019-09" db="EMBL/GenBank/DDBJ databases">
        <title>NBRP : Genome information of microbial organism related human and environment.</title>
        <authorList>
            <person name="Hattori M."/>
            <person name="Oshima K."/>
            <person name="Inaba H."/>
            <person name="Suda W."/>
            <person name="Sakamoto M."/>
            <person name="Iino T."/>
            <person name="Kitahara M."/>
            <person name="Oshida Y."/>
            <person name="Iida T."/>
            <person name="Kudo T."/>
            <person name="Itoh T."/>
            <person name="Ohkuma M."/>
        </authorList>
    </citation>
    <scope>NUCLEOTIDE SEQUENCE [LARGE SCALE GENOMIC DNA]</scope>
    <source>
        <strain evidence="2 3">Q-1</strain>
    </source>
</reference>
<sequence length="73" mass="8115">MSYVTGIMVYLVLWWLVFFMALPIGVTSQDESTDDTIPGTPGSAPVRPMIWRKAGAASIIAAILWVFFYIFIA</sequence>
<feature type="transmembrane region" description="Helical" evidence="1">
    <location>
        <begin position="54"/>
        <end position="72"/>
    </location>
</feature>
<dbReference type="Proteomes" id="UP000324996">
    <property type="component" value="Unassembled WGS sequence"/>
</dbReference>
<keyword evidence="1" id="KW-0472">Membrane</keyword>
<dbReference type="AlphaFoldDB" id="A0A5A7N600"/>
<keyword evidence="1" id="KW-0812">Transmembrane</keyword>
<evidence type="ECO:0008006" key="4">
    <source>
        <dbReference type="Google" id="ProtNLM"/>
    </source>
</evidence>
<evidence type="ECO:0000313" key="3">
    <source>
        <dbReference type="Proteomes" id="UP000324996"/>
    </source>
</evidence>